<dbReference type="GO" id="GO:0005819">
    <property type="term" value="C:spindle"/>
    <property type="evidence" value="ECO:0007669"/>
    <property type="project" value="TreeGrafter"/>
</dbReference>
<dbReference type="GeneID" id="6505675"/>
<dbReference type="EMBL" id="CH902623">
    <property type="protein sequence ID" value="EDV30281.2"/>
    <property type="molecule type" value="Genomic_DNA"/>
</dbReference>
<evidence type="ECO:0000256" key="2">
    <source>
        <dbReference type="ARBA" id="ARBA00022490"/>
    </source>
</evidence>
<dbReference type="CDD" id="cd21505">
    <property type="entry name" value="PPP2R3C"/>
    <property type="match status" value="1"/>
</dbReference>
<dbReference type="STRING" id="7217.B3MSP1"/>
<evidence type="ECO:0000256" key="3">
    <source>
        <dbReference type="ARBA" id="ARBA00022837"/>
    </source>
</evidence>
<evidence type="ECO:0000256" key="1">
    <source>
        <dbReference type="ARBA" id="ARBA00004496"/>
    </source>
</evidence>
<dbReference type="PROSITE" id="PS50222">
    <property type="entry name" value="EF_HAND_2"/>
    <property type="match status" value="2"/>
</dbReference>
<dbReference type="GO" id="GO:0005509">
    <property type="term" value="F:calcium ion binding"/>
    <property type="evidence" value="ECO:0007669"/>
    <property type="project" value="InterPro"/>
</dbReference>
<feature type="region of interest" description="Disordered" evidence="4">
    <location>
        <begin position="29"/>
        <end position="60"/>
    </location>
</feature>
<evidence type="ECO:0000259" key="5">
    <source>
        <dbReference type="PROSITE" id="PS50222"/>
    </source>
</evidence>
<dbReference type="SUPFAM" id="SSF47473">
    <property type="entry name" value="EF-hand"/>
    <property type="match status" value="1"/>
</dbReference>
<sequence length="442" mass="51662">MEIDPELLKAFENLQVSMRPISPEEIAAFDESTPLKERNEKQDHPSYSKIPRFFDPPPKPEDKIRQMLRREAHSMFLQRQAALLPDTDELDEMWKILQDHVDETTEAKDQLMEFDSFIKVSEKLGEKFEMFIRPRLFLTLMVNSPVPGKAEVLAIFKYVTGRVALEHGRIGISFYDEMGQGFLQEADLENYVRDIIPTLAQVSNFLDPLFETFYVCTVVKKFFFFLDPLHTGRIRIEDAIATGMLSEILELRKGEEDQEIHEKQDRNWFSLESVIEVYDTFLGLDKDHNGLLSKEELAMFGSGTLTSVFIDRVFKVSRTYDNEIDYKGFLEFFFALENRDKPPALHYLFHLLDVDHQGFLTAHNLSYFFDDITQHIKSTDAEQVNFQDLKDEIFDMVKPKDPNKITVKDLINSDQGDIVVSILIEYQRFCAYENRDENRQKI</sequence>
<comment type="subcellular location">
    <subcellularLocation>
        <location evidence="1">Cytoplasm</location>
    </subcellularLocation>
</comment>
<dbReference type="GO" id="GO:0005737">
    <property type="term" value="C:cytoplasm"/>
    <property type="evidence" value="ECO:0007669"/>
    <property type="project" value="UniProtKB-SubCell"/>
</dbReference>
<feature type="domain" description="EF-hand" evidence="5">
    <location>
        <begin position="340"/>
        <end position="375"/>
    </location>
</feature>
<dbReference type="PANTHER" id="PTHR12085:SF3">
    <property type="entry name" value="SERINE_THREONINE-PROTEIN PHOSPHATASE 2A REGULATORY SUBUNIT B'' SUBUNIT GAMMA"/>
    <property type="match status" value="1"/>
</dbReference>
<keyword evidence="3" id="KW-0106">Calcium</keyword>
<keyword evidence="7" id="KW-1185">Reference proteome</keyword>
<dbReference type="AlphaFoldDB" id="B3MSP1"/>
<keyword evidence="2" id="KW-0963">Cytoplasm</keyword>
<evidence type="ECO:0000256" key="4">
    <source>
        <dbReference type="SAM" id="MobiDB-lite"/>
    </source>
</evidence>
<dbReference type="GO" id="GO:0000226">
    <property type="term" value="P:microtubule cytoskeleton organization"/>
    <property type="evidence" value="ECO:0007669"/>
    <property type="project" value="TreeGrafter"/>
</dbReference>
<gene>
    <name evidence="6" type="primary">Dana\GF23029</name>
    <name evidence="6" type="synonym">dana_GLEANR_7561</name>
    <name evidence="6" type="ORF">GF23029</name>
</gene>
<dbReference type="HOGENOM" id="CLU_035365_1_0_1"/>
<dbReference type="Gene3D" id="1.10.238.10">
    <property type="entry name" value="EF-hand"/>
    <property type="match status" value="1"/>
</dbReference>
<organism evidence="6 7">
    <name type="scientific">Drosophila ananassae</name>
    <name type="common">Fruit fly</name>
    <dbReference type="NCBI Taxonomy" id="7217"/>
    <lineage>
        <taxon>Eukaryota</taxon>
        <taxon>Metazoa</taxon>
        <taxon>Ecdysozoa</taxon>
        <taxon>Arthropoda</taxon>
        <taxon>Hexapoda</taxon>
        <taxon>Insecta</taxon>
        <taxon>Pterygota</taxon>
        <taxon>Neoptera</taxon>
        <taxon>Endopterygota</taxon>
        <taxon>Diptera</taxon>
        <taxon>Brachycera</taxon>
        <taxon>Muscomorpha</taxon>
        <taxon>Ephydroidea</taxon>
        <taxon>Drosophilidae</taxon>
        <taxon>Drosophila</taxon>
        <taxon>Sophophora</taxon>
    </lineage>
</organism>
<dbReference type="PANTHER" id="PTHR12085">
    <property type="entry name" value="SERINE/THREONINE-PROTEIN PHOSPHATASE 2A REGULATORY SUBUNIT B'' SUBUNIT GAMMA"/>
    <property type="match status" value="1"/>
</dbReference>
<evidence type="ECO:0000313" key="7">
    <source>
        <dbReference type="Proteomes" id="UP000007801"/>
    </source>
</evidence>
<dbReference type="InParanoid" id="B3MSP1"/>
<dbReference type="SMR" id="B3MSP1"/>
<dbReference type="PROSITE" id="PS00018">
    <property type="entry name" value="EF_HAND_1"/>
    <property type="match status" value="1"/>
</dbReference>
<dbReference type="InterPro" id="IPR011992">
    <property type="entry name" value="EF-hand-dom_pair"/>
</dbReference>
<feature type="domain" description="EF-hand" evidence="5">
    <location>
        <begin position="272"/>
        <end position="307"/>
    </location>
</feature>
<reference evidence="6 7" key="1">
    <citation type="journal article" date="2007" name="Nature">
        <title>Evolution of genes and genomes on the Drosophila phylogeny.</title>
        <authorList>
            <consortium name="Drosophila 12 Genomes Consortium"/>
            <person name="Clark A.G."/>
            <person name="Eisen M.B."/>
            <person name="Smith D.R."/>
            <person name="Bergman C.M."/>
            <person name="Oliver B."/>
            <person name="Markow T.A."/>
            <person name="Kaufman T.C."/>
            <person name="Kellis M."/>
            <person name="Gelbart W."/>
            <person name="Iyer V.N."/>
            <person name="Pollard D.A."/>
            <person name="Sackton T.B."/>
            <person name="Larracuente A.M."/>
            <person name="Singh N.D."/>
            <person name="Abad J.P."/>
            <person name="Abt D.N."/>
            <person name="Adryan B."/>
            <person name="Aguade M."/>
            <person name="Akashi H."/>
            <person name="Anderson W.W."/>
            <person name="Aquadro C.F."/>
            <person name="Ardell D.H."/>
            <person name="Arguello R."/>
            <person name="Artieri C.G."/>
            <person name="Barbash D.A."/>
            <person name="Barker D."/>
            <person name="Barsanti P."/>
            <person name="Batterham P."/>
            <person name="Batzoglou S."/>
            <person name="Begun D."/>
            <person name="Bhutkar A."/>
            <person name="Blanco E."/>
            <person name="Bosak S.A."/>
            <person name="Bradley R.K."/>
            <person name="Brand A.D."/>
            <person name="Brent M.R."/>
            <person name="Brooks A.N."/>
            <person name="Brown R.H."/>
            <person name="Butlin R.K."/>
            <person name="Caggese C."/>
            <person name="Calvi B.R."/>
            <person name="Bernardo de Carvalho A."/>
            <person name="Caspi A."/>
            <person name="Castrezana S."/>
            <person name="Celniker S.E."/>
            <person name="Chang J.L."/>
            <person name="Chapple C."/>
            <person name="Chatterji S."/>
            <person name="Chinwalla A."/>
            <person name="Civetta A."/>
            <person name="Clifton S.W."/>
            <person name="Comeron J.M."/>
            <person name="Costello J.C."/>
            <person name="Coyne J.A."/>
            <person name="Daub J."/>
            <person name="David R.G."/>
            <person name="Delcher A.L."/>
            <person name="Delehaunty K."/>
            <person name="Do C.B."/>
            <person name="Ebling H."/>
            <person name="Edwards K."/>
            <person name="Eickbush T."/>
            <person name="Evans J.D."/>
            <person name="Filipski A."/>
            <person name="Findeiss S."/>
            <person name="Freyhult E."/>
            <person name="Fulton L."/>
            <person name="Fulton R."/>
            <person name="Garcia A.C."/>
            <person name="Gardiner A."/>
            <person name="Garfield D.A."/>
            <person name="Garvin B.E."/>
            <person name="Gibson G."/>
            <person name="Gilbert D."/>
            <person name="Gnerre S."/>
            <person name="Godfrey J."/>
            <person name="Good R."/>
            <person name="Gotea V."/>
            <person name="Gravely B."/>
            <person name="Greenberg A.J."/>
            <person name="Griffiths-Jones S."/>
            <person name="Gross S."/>
            <person name="Guigo R."/>
            <person name="Gustafson E.A."/>
            <person name="Haerty W."/>
            <person name="Hahn M.W."/>
            <person name="Halligan D.L."/>
            <person name="Halpern A.L."/>
            <person name="Halter G.M."/>
            <person name="Han M.V."/>
            <person name="Heger A."/>
            <person name="Hillier L."/>
            <person name="Hinrichs A.S."/>
            <person name="Holmes I."/>
            <person name="Hoskins R.A."/>
            <person name="Hubisz M.J."/>
            <person name="Hultmark D."/>
            <person name="Huntley M.A."/>
            <person name="Jaffe D.B."/>
            <person name="Jagadeeshan S."/>
            <person name="Jeck W.R."/>
            <person name="Johnson J."/>
            <person name="Jones C.D."/>
            <person name="Jordan W.C."/>
            <person name="Karpen G.H."/>
            <person name="Kataoka E."/>
            <person name="Keightley P.D."/>
            <person name="Kheradpour P."/>
            <person name="Kirkness E.F."/>
            <person name="Koerich L.B."/>
            <person name="Kristiansen K."/>
            <person name="Kudrna D."/>
            <person name="Kulathinal R.J."/>
            <person name="Kumar S."/>
            <person name="Kwok R."/>
            <person name="Lander E."/>
            <person name="Langley C.H."/>
            <person name="Lapoint R."/>
            <person name="Lazzaro B.P."/>
            <person name="Lee S.J."/>
            <person name="Levesque L."/>
            <person name="Li R."/>
            <person name="Lin C.F."/>
            <person name="Lin M.F."/>
            <person name="Lindblad-Toh K."/>
            <person name="Llopart A."/>
            <person name="Long M."/>
            <person name="Low L."/>
            <person name="Lozovsky E."/>
            <person name="Lu J."/>
            <person name="Luo M."/>
            <person name="Machado C.A."/>
            <person name="Makalowski W."/>
            <person name="Marzo M."/>
            <person name="Matsuda M."/>
            <person name="Matzkin L."/>
            <person name="McAllister B."/>
            <person name="McBride C.S."/>
            <person name="McKernan B."/>
            <person name="McKernan K."/>
            <person name="Mendez-Lago M."/>
            <person name="Minx P."/>
            <person name="Mollenhauer M.U."/>
            <person name="Montooth K."/>
            <person name="Mount S.M."/>
            <person name="Mu X."/>
            <person name="Myers E."/>
            <person name="Negre B."/>
            <person name="Newfeld S."/>
            <person name="Nielsen R."/>
            <person name="Noor M.A."/>
            <person name="O'Grady P."/>
            <person name="Pachter L."/>
            <person name="Papaceit M."/>
            <person name="Parisi M.J."/>
            <person name="Parisi M."/>
            <person name="Parts L."/>
            <person name="Pedersen J.S."/>
            <person name="Pesole G."/>
            <person name="Phillippy A.M."/>
            <person name="Ponting C.P."/>
            <person name="Pop M."/>
            <person name="Porcelli D."/>
            <person name="Powell J.R."/>
            <person name="Prohaska S."/>
            <person name="Pruitt K."/>
            <person name="Puig M."/>
            <person name="Quesneville H."/>
            <person name="Ram K.R."/>
            <person name="Rand D."/>
            <person name="Rasmussen M.D."/>
            <person name="Reed L.K."/>
            <person name="Reenan R."/>
            <person name="Reily A."/>
            <person name="Remington K.A."/>
            <person name="Rieger T.T."/>
            <person name="Ritchie M.G."/>
            <person name="Robin C."/>
            <person name="Rogers Y.H."/>
            <person name="Rohde C."/>
            <person name="Rozas J."/>
            <person name="Rubenfield M.J."/>
            <person name="Ruiz A."/>
            <person name="Russo S."/>
            <person name="Salzberg S.L."/>
            <person name="Sanchez-Gracia A."/>
            <person name="Saranga D.J."/>
            <person name="Sato H."/>
            <person name="Schaeffer S.W."/>
            <person name="Schatz M.C."/>
            <person name="Schlenke T."/>
            <person name="Schwartz R."/>
            <person name="Segarra C."/>
            <person name="Singh R.S."/>
            <person name="Sirot L."/>
            <person name="Sirota M."/>
            <person name="Sisneros N.B."/>
            <person name="Smith C.D."/>
            <person name="Smith T.F."/>
            <person name="Spieth J."/>
            <person name="Stage D.E."/>
            <person name="Stark A."/>
            <person name="Stephan W."/>
            <person name="Strausberg R.L."/>
            <person name="Strempel S."/>
            <person name="Sturgill D."/>
            <person name="Sutton G."/>
            <person name="Sutton G.G."/>
            <person name="Tao W."/>
            <person name="Teichmann S."/>
            <person name="Tobari Y.N."/>
            <person name="Tomimura Y."/>
            <person name="Tsolas J.M."/>
            <person name="Valente V.L."/>
            <person name="Venter E."/>
            <person name="Venter J.C."/>
            <person name="Vicario S."/>
            <person name="Vieira F.G."/>
            <person name="Vilella A.J."/>
            <person name="Villasante A."/>
            <person name="Walenz B."/>
            <person name="Wang J."/>
            <person name="Wasserman M."/>
            <person name="Watts T."/>
            <person name="Wilson D."/>
            <person name="Wilson R.K."/>
            <person name="Wing R.A."/>
            <person name="Wolfner M.F."/>
            <person name="Wong A."/>
            <person name="Wong G.K."/>
            <person name="Wu C.I."/>
            <person name="Wu G."/>
            <person name="Yamamoto D."/>
            <person name="Yang H.P."/>
            <person name="Yang S.P."/>
            <person name="Yorke J.A."/>
            <person name="Yoshida K."/>
            <person name="Zdobnov E."/>
            <person name="Zhang P."/>
            <person name="Zhang Y."/>
            <person name="Zimin A.V."/>
            <person name="Baldwin J."/>
            <person name="Abdouelleil A."/>
            <person name="Abdulkadir J."/>
            <person name="Abebe A."/>
            <person name="Abera B."/>
            <person name="Abreu J."/>
            <person name="Acer S.C."/>
            <person name="Aftuck L."/>
            <person name="Alexander A."/>
            <person name="An P."/>
            <person name="Anderson E."/>
            <person name="Anderson S."/>
            <person name="Arachi H."/>
            <person name="Azer M."/>
            <person name="Bachantsang P."/>
            <person name="Barry A."/>
            <person name="Bayul T."/>
            <person name="Berlin A."/>
            <person name="Bessette D."/>
            <person name="Bloom T."/>
            <person name="Blye J."/>
            <person name="Boguslavskiy L."/>
            <person name="Bonnet C."/>
            <person name="Boukhgalter B."/>
            <person name="Bourzgui I."/>
            <person name="Brown A."/>
            <person name="Cahill P."/>
            <person name="Channer S."/>
            <person name="Cheshatsang Y."/>
            <person name="Chuda L."/>
            <person name="Citroen M."/>
            <person name="Collymore A."/>
            <person name="Cooke P."/>
            <person name="Costello M."/>
            <person name="D'Aco K."/>
            <person name="Daza R."/>
            <person name="De Haan G."/>
            <person name="DeGray S."/>
            <person name="DeMaso C."/>
            <person name="Dhargay N."/>
            <person name="Dooley K."/>
            <person name="Dooley E."/>
            <person name="Doricent M."/>
            <person name="Dorje P."/>
            <person name="Dorjee K."/>
            <person name="Dupes A."/>
            <person name="Elong R."/>
            <person name="Falk J."/>
            <person name="Farina A."/>
            <person name="Faro S."/>
            <person name="Ferguson D."/>
            <person name="Fisher S."/>
            <person name="Foley C.D."/>
            <person name="Franke A."/>
            <person name="Friedrich D."/>
            <person name="Gadbois L."/>
            <person name="Gearin G."/>
            <person name="Gearin C.R."/>
            <person name="Giannoukos G."/>
            <person name="Goode T."/>
            <person name="Graham J."/>
            <person name="Grandbois E."/>
            <person name="Grewal S."/>
            <person name="Gyaltsen K."/>
            <person name="Hafez N."/>
            <person name="Hagos B."/>
            <person name="Hall J."/>
            <person name="Henson C."/>
            <person name="Hollinger A."/>
            <person name="Honan T."/>
            <person name="Huard M.D."/>
            <person name="Hughes L."/>
            <person name="Hurhula B."/>
            <person name="Husby M.E."/>
            <person name="Kamat A."/>
            <person name="Kanga B."/>
            <person name="Kashin S."/>
            <person name="Khazanovich D."/>
            <person name="Kisner P."/>
            <person name="Lance K."/>
            <person name="Lara M."/>
            <person name="Lee W."/>
            <person name="Lennon N."/>
            <person name="Letendre F."/>
            <person name="LeVine R."/>
            <person name="Lipovsky A."/>
            <person name="Liu X."/>
            <person name="Liu J."/>
            <person name="Liu S."/>
            <person name="Lokyitsang T."/>
            <person name="Lokyitsang Y."/>
            <person name="Lubonja R."/>
            <person name="Lui A."/>
            <person name="MacDonald P."/>
            <person name="Magnisalis V."/>
            <person name="Maru K."/>
            <person name="Matthews C."/>
            <person name="McCusker W."/>
            <person name="McDonough S."/>
            <person name="Mehta T."/>
            <person name="Meldrim J."/>
            <person name="Meneus L."/>
            <person name="Mihai O."/>
            <person name="Mihalev A."/>
            <person name="Mihova T."/>
            <person name="Mittelman R."/>
            <person name="Mlenga V."/>
            <person name="Montmayeur A."/>
            <person name="Mulrain L."/>
            <person name="Navidi A."/>
            <person name="Naylor J."/>
            <person name="Negash T."/>
            <person name="Nguyen T."/>
            <person name="Nguyen N."/>
            <person name="Nicol R."/>
            <person name="Norbu C."/>
            <person name="Norbu N."/>
            <person name="Novod N."/>
            <person name="O'Neill B."/>
            <person name="Osman S."/>
            <person name="Markiewicz E."/>
            <person name="Oyono O.L."/>
            <person name="Patti C."/>
            <person name="Phunkhang P."/>
            <person name="Pierre F."/>
            <person name="Priest M."/>
            <person name="Raghuraman S."/>
            <person name="Rege F."/>
            <person name="Reyes R."/>
            <person name="Rise C."/>
            <person name="Rogov P."/>
            <person name="Ross K."/>
            <person name="Ryan E."/>
            <person name="Settipalli S."/>
            <person name="Shea T."/>
            <person name="Sherpa N."/>
            <person name="Shi L."/>
            <person name="Shih D."/>
            <person name="Sparrow T."/>
            <person name="Spaulding J."/>
            <person name="Stalker J."/>
            <person name="Stange-Thomann N."/>
            <person name="Stavropoulos S."/>
            <person name="Stone C."/>
            <person name="Strader C."/>
            <person name="Tesfaye S."/>
            <person name="Thomson T."/>
            <person name="Thoulutsang Y."/>
            <person name="Thoulutsang D."/>
            <person name="Topham K."/>
            <person name="Topping I."/>
            <person name="Tsamla T."/>
            <person name="Vassiliev H."/>
            <person name="Vo A."/>
            <person name="Wangchuk T."/>
            <person name="Wangdi T."/>
            <person name="Weiand M."/>
            <person name="Wilkinson J."/>
            <person name="Wilson A."/>
            <person name="Yadav S."/>
            <person name="Young G."/>
            <person name="Yu Q."/>
            <person name="Zembek L."/>
            <person name="Zhong D."/>
            <person name="Zimmer A."/>
            <person name="Zwirko Z."/>
            <person name="Jaffe D.B."/>
            <person name="Alvarez P."/>
            <person name="Brockman W."/>
            <person name="Butler J."/>
            <person name="Chin C."/>
            <person name="Gnerre S."/>
            <person name="Grabherr M."/>
            <person name="Kleber M."/>
            <person name="Mauceli E."/>
            <person name="MacCallum I."/>
        </authorList>
    </citation>
    <scope>NUCLEOTIDE SEQUENCE [LARGE SCALE GENOMIC DNA]</scope>
    <source>
        <strain evidence="7">Tucson 14024-0371.13</strain>
    </source>
</reference>
<dbReference type="InterPro" id="IPR039865">
    <property type="entry name" value="PPP2R3C"/>
</dbReference>
<dbReference type="GO" id="GO:0035303">
    <property type="term" value="P:regulation of dephosphorylation"/>
    <property type="evidence" value="ECO:0007669"/>
    <property type="project" value="InterPro"/>
</dbReference>
<accession>B3MSP1</accession>
<proteinExistence type="predicted"/>
<dbReference type="Proteomes" id="UP000007801">
    <property type="component" value="Unassembled WGS sequence"/>
</dbReference>
<dbReference type="InterPro" id="IPR002048">
    <property type="entry name" value="EF_hand_dom"/>
</dbReference>
<feature type="compositionally biased region" description="Basic and acidic residues" evidence="4">
    <location>
        <begin position="33"/>
        <end position="46"/>
    </location>
</feature>
<dbReference type="OrthoDB" id="10265007at2759"/>
<dbReference type="GO" id="GO:0030865">
    <property type="term" value="P:cortical cytoskeleton organization"/>
    <property type="evidence" value="ECO:0007669"/>
    <property type="project" value="TreeGrafter"/>
</dbReference>
<protein>
    <submittedName>
        <fullName evidence="6">Uncharacterized protein, isoform D</fullName>
    </submittedName>
</protein>
<dbReference type="InterPro" id="IPR018247">
    <property type="entry name" value="EF_Hand_1_Ca_BS"/>
</dbReference>
<dbReference type="KEGG" id="dan:6505675"/>
<evidence type="ECO:0000313" key="6">
    <source>
        <dbReference type="EMBL" id="EDV30281.2"/>
    </source>
</evidence>
<name>B3MSP1_DROAN</name>